<gene>
    <name evidence="2" type="ORF">VP1G_07200</name>
</gene>
<proteinExistence type="predicted"/>
<name>A0A194V7U2_CYTMA</name>
<keyword evidence="3" id="KW-1185">Reference proteome</keyword>
<dbReference type="AlphaFoldDB" id="A0A194V7U2"/>
<dbReference type="EMBL" id="KN714740">
    <property type="protein sequence ID" value="KUI59968.1"/>
    <property type="molecule type" value="Genomic_DNA"/>
</dbReference>
<accession>A0A194V7U2</accession>
<evidence type="ECO:0000313" key="2">
    <source>
        <dbReference type="EMBL" id="KUI59968.1"/>
    </source>
</evidence>
<feature type="region of interest" description="Disordered" evidence="1">
    <location>
        <begin position="189"/>
        <end position="312"/>
    </location>
</feature>
<dbReference type="OrthoDB" id="3439209at2759"/>
<evidence type="ECO:0008006" key="4">
    <source>
        <dbReference type="Google" id="ProtNLM"/>
    </source>
</evidence>
<feature type="compositionally biased region" description="Basic residues" evidence="1">
    <location>
        <begin position="201"/>
        <end position="210"/>
    </location>
</feature>
<reference evidence="3" key="1">
    <citation type="submission" date="2014-12" db="EMBL/GenBank/DDBJ databases">
        <title>Genome Sequence of Valsa Canker Pathogens Uncovers a Specific Adaption of Colonization on Woody Bark.</title>
        <authorList>
            <person name="Yin Z."/>
            <person name="Liu H."/>
            <person name="Gao X."/>
            <person name="Li Z."/>
            <person name="Song N."/>
            <person name="Ke X."/>
            <person name="Dai Q."/>
            <person name="Wu Y."/>
            <person name="Sun Y."/>
            <person name="Xu J.-R."/>
            <person name="Kang Z.K."/>
            <person name="Wang L."/>
            <person name="Huang L."/>
        </authorList>
    </citation>
    <scope>NUCLEOTIDE SEQUENCE [LARGE SCALE GENOMIC DNA]</scope>
    <source>
        <strain evidence="3">SXYL134</strain>
    </source>
</reference>
<dbReference type="STRING" id="694573.A0A194V7U2"/>
<feature type="compositionally biased region" description="Polar residues" evidence="1">
    <location>
        <begin position="279"/>
        <end position="305"/>
    </location>
</feature>
<evidence type="ECO:0000256" key="1">
    <source>
        <dbReference type="SAM" id="MobiDB-lite"/>
    </source>
</evidence>
<organism evidence="2 3">
    <name type="scientific">Cytospora mali</name>
    <name type="common">Apple Valsa canker fungus</name>
    <name type="synonym">Valsa mali</name>
    <dbReference type="NCBI Taxonomy" id="578113"/>
    <lineage>
        <taxon>Eukaryota</taxon>
        <taxon>Fungi</taxon>
        <taxon>Dikarya</taxon>
        <taxon>Ascomycota</taxon>
        <taxon>Pezizomycotina</taxon>
        <taxon>Sordariomycetes</taxon>
        <taxon>Sordariomycetidae</taxon>
        <taxon>Diaporthales</taxon>
        <taxon>Cytosporaceae</taxon>
        <taxon>Cytospora</taxon>
    </lineage>
</organism>
<evidence type="ECO:0000313" key="3">
    <source>
        <dbReference type="Proteomes" id="UP000078576"/>
    </source>
</evidence>
<feature type="compositionally biased region" description="Basic residues" evidence="1">
    <location>
        <begin position="254"/>
        <end position="263"/>
    </location>
</feature>
<dbReference type="Proteomes" id="UP000078576">
    <property type="component" value="Unassembled WGS sequence"/>
</dbReference>
<sequence length="429" mass="46834">MPASVGNGSIDQYGICNEFTDSLYFDTHDISGGHFDLGAAGGATPAMPAMPSFFNSSSPATTHLNNSSPNTMLGNFSSSIGVPEDMDVDMPEFLYSSSNLGSDGAASGLYPSTHRQNVTTNLPGSTFHSSPMPDIMEPKTVSPSMLNLNSIPPLPLSSSSESLQATYSPFHMTTDTNTNPVRSTAAVPDNLILPSSDQKCRQKTNSKKAQRGNNGSKWGRKALPDKAPITTPFILPSNGPKRRSEPDSNMPSKNHSKRSKSKSKTSSQLQLHSHPPDGASTSDARTGKPVSSFSNTTDAATSTERAAQDEFLVNSRRNGMRYSQIRTLGNFKEAESTLRGRFRTLIKPKEARVRHPQWQEIDDKLLKEAVPKLAKTVDNISWRAVAEYIFNNGGTYQFGYTTCHKRWDYLKSTSDEQVKRDRINGKKGS</sequence>
<protein>
    <recommendedName>
        <fullName evidence="4">Myb-like domain-containing protein</fullName>
    </recommendedName>
</protein>